<dbReference type="EMBL" id="LR215039">
    <property type="protein sequence ID" value="VEU76267.1"/>
    <property type="molecule type" value="Genomic_DNA"/>
</dbReference>
<dbReference type="InterPro" id="IPR006195">
    <property type="entry name" value="aa-tRNA-synth_II"/>
</dbReference>
<dbReference type="GO" id="GO:0003676">
    <property type="term" value="F:nucleic acid binding"/>
    <property type="evidence" value="ECO:0007669"/>
    <property type="project" value="InterPro"/>
</dbReference>
<proteinExistence type="inferred from homology"/>
<dbReference type="InterPro" id="IPR004364">
    <property type="entry name" value="Aa-tRNA-synt_II"/>
</dbReference>
<comment type="catalytic activity">
    <reaction evidence="9">
        <text>tRNA(Asn) + L-asparagine + ATP = L-asparaginyl-tRNA(Asn) + AMP + diphosphate + H(+)</text>
        <dbReference type="Rhea" id="RHEA:11180"/>
        <dbReference type="Rhea" id="RHEA-COMP:9659"/>
        <dbReference type="Rhea" id="RHEA-COMP:9674"/>
        <dbReference type="ChEBI" id="CHEBI:15378"/>
        <dbReference type="ChEBI" id="CHEBI:30616"/>
        <dbReference type="ChEBI" id="CHEBI:33019"/>
        <dbReference type="ChEBI" id="CHEBI:58048"/>
        <dbReference type="ChEBI" id="CHEBI:78442"/>
        <dbReference type="ChEBI" id="CHEBI:78515"/>
        <dbReference type="ChEBI" id="CHEBI:456215"/>
        <dbReference type="EC" id="6.1.1.22"/>
    </reaction>
</comment>
<dbReference type="Pfam" id="PF01336">
    <property type="entry name" value="tRNA_anti-codon"/>
    <property type="match status" value="1"/>
</dbReference>
<gene>
    <name evidence="11" type="primary">lysS_2</name>
    <name evidence="9" type="synonym">asnS</name>
    <name evidence="11" type="ORF">NCTC10179_00441</name>
</gene>
<organism evidence="11 12">
    <name type="scientific">Mycoplasmopsis columboralis</name>
    <dbReference type="NCBI Taxonomy" id="171282"/>
    <lineage>
        <taxon>Bacteria</taxon>
        <taxon>Bacillati</taxon>
        <taxon>Mycoplasmatota</taxon>
        <taxon>Mycoplasmoidales</taxon>
        <taxon>Metamycoplasmataceae</taxon>
        <taxon>Mycoplasmopsis</taxon>
    </lineage>
</organism>
<dbReference type="Proteomes" id="UP000289497">
    <property type="component" value="Chromosome"/>
</dbReference>
<evidence type="ECO:0000313" key="12">
    <source>
        <dbReference type="Proteomes" id="UP000289497"/>
    </source>
</evidence>
<evidence type="ECO:0000256" key="3">
    <source>
        <dbReference type="ARBA" id="ARBA00022490"/>
    </source>
</evidence>
<evidence type="ECO:0000256" key="7">
    <source>
        <dbReference type="ARBA" id="ARBA00022917"/>
    </source>
</evidence>
<dbReference type="PANTHER" id="PTHR22594:SF34">
    <property type="entry name" value="ASPARAGINE--TRNA LIGASE, MITOCHONDRIAL-RELATED"/>
    <property type="match status" value="1"/>
</dbReference>
<dbReference type="RefSeq" id="WP_036434838.1">
    <property type="nucleotide sequence ID" value="NZ_LR215039.1"/>
</dbReference>
<name>A0A449B6N0_9BACT</name>
<accession>A0A449B6N0</accession>
<evidence type="ECO:0000313" key="11">
    <source>
        <dbReference type="EMBL" id="VEU76267.1"/>
    </source>
</evidence>
<dbReference type="HAMAP" id="MF_00534">
    <property type="entry name" value="Asn_tRNA_synth"/>
    <property type="match status" value="1"/>
</dbReference>
<keyword evidence="12" id="KW-1185">Reference proteome</keyword>
<dbReference type="InterPro" id="IPR004365">
    <property type="entry name" value="NA-bd_OB_tRNA"/>
</dbReference>
<evidence type="ECO:0000256" key="9">
    <source>
        <dbReference type="HAMAP-Rule" id="MF_00534"/>
    </source>
</evidence>
<dbReference type="InterPro" id="IPR045864">
    <property type="entry name" value="aa-tRNA-synth_II/BPL/LPL"/>
</dbReference>
<dbReference type="PRINTS" id="PR01042">
    <property type="entry name" value="TRNASYNTHASP"/>
</dbReference>
<dbReference type="GO" id="GO:0005524">
    <property type="term" value="F:ATP binding"/>
    <property type="evidence" value="ECO:0007669"/>
    <property type="project" value="UniProtKB-UniRule"/>
</dbReference>
<dbReference type="InterPro" id="IPR002312">
    <property type="entry name" value="Asp/Asn-tRNA-synth_IIb"/>
</dbReference>
<dbReference type="CDD" id="cd04318">
    <property type="entry name" value="EcAsnRS_like_N"/>
    <property type="match status" value="1"/>
</dbReference>
<keyword evidence="8 9" id="KW-0030">Aminoacyl-tRNA synthetase</keyword>
<dbReference type="OrthoDB" id="9762036at2"/>
<evidence type="ECO:0000256" key="2">
    <source>
        <dbReference type="ARBA" id="ARBA00011738"/>
    </source>
</evidence>
<evidence type="ECO:0000256" key="5">
    <source>
        <dbReference type="ARBA" id="ARBA00022741"/>
    </source>
</evidence>
<dbReference type="NCBIfam" id="TIGR00457">
    <property type="entry name" value="asnS"/>
    <property type="match status" value="1"/>
</dbReference>
<reference evidence="11 12" key="1">
    <citation type="submission" date="2019-01" db="EMBL/GenBank/DDBJ databases">
        <authorList>
            <consortium name="Pathogen Informatics"/>
        </authorList>
    </citation>
    <scope>NUCLEOTIDE SEQUENCE [LARGE SCALE GENOMIC DNA]</scope>
    <source>
        <strain evidence="11 12">NCTC10179</strain>
    </source>
</reference>
<keyword evidence="6 9" id="KW-0067">ATP-binding</keyword>
<dbReference type="Pfam" id="PF00152">
    <property type="entry name" value="tRNA-synt_2"/>
    <property type="match status" value="1"/>
</dbReference>
<keyword evidence="3 9" id="KW-0963">Cytoplasm</keyword>
<evidence type="ECO:0000256" key="4">
    <source>
        <dbReference type="ARBA" id="ARBA00022598"/>
    </source>
</evidence>
<comment type="subcellular location">
    <subcellularLocation>
        <location evidence="9">Cytoplasm</location>
    </subcellularLocation>
</comment>
<protein>
    <recommendedName>
        <fullName evidence="9">Asparagine--tRNA ligase</fullName>
        <ecNumber evidence="9">6.1.1.22</ecNumber>
    </recommendedName>
    <alternativeName>
        <fullName evidence="9">Asparaginyl-tRNA synthetase</fullName>
        <shortName evidence="9">AsnRS</shortName>
    </alternativeName>
</protein>
<evidence type="ECO:0000256" key="1">
    <source>
        <dbReference type="ARBA" id="ARBA00008226"/>
    </source>
</evidence>
<dbReference type="SUPFAM" id="SSF55681">
    <property type="entry name" value="Class II aaRS and biotin synthetases"/>
    <property type="match status" value="1"/>
</dbReference>
<evidence type="ECO:0000256" key="6">
    <source>
        <dbReference type="ARBA" id="ARBA00022840"/>
    </source>
</evidence>
<keyword evidence="5 9" id="KW-0547">Nucleotide-binding</keyword>
<dbReference type="EC" id="6.1.1.22" evidence="9"/>
<dbReference type="GO" id="GO:0006421">
    <property type="term" value="P:asparaginyl-tRNA aminoacylation"/>
    <property type="evidence" value="ECO:0007669"/>
    <property type="project" value="UniProtKB-UniRule"/>
</dbReference>
<dbReference type="InterPro" id="IPR012340">
    <property type="entry name" value="NA-bd_OB-fold"/>
</dbReference>
<feature type="domain" description="Aminoacyl-transfer RNA synthetases class-II family profile" evidence="10">
    <location>
        <begin position="135"/>
        <end position="440"/>
    </location>
</feature>
<dbReference type="InterPro" id="IPR004522">
    <property type="entry name" value="Asn-tRNA-ligase"/>
</dbReference>
<evidence type="ECO:0000256" key="8">
    <source>
        <dbReference type="ARBA" id="ARBA00023146"/>
    </source>
</evidence>
<evidence type="ECO:0000259" key="10">
    <source>
        <dbReference type="PROSITE" id="PS50862"/>
    </source>
</evidence>
<dbReference type="NCBIfam" id="NF003037">
    <property type="entry name" value="PRK03932.1"/>
    <property type="match status" value="1"/>
</dbReference>
<comment type="subunit">
    <text evidence="2 9">Homodimer.</text>
</comment>
<dbReference type="FunFam" id="3.30.930.10:FF:000016">
    <property type="entry name" value="Asparagine--tRNA ligase"/>
    <property type="match status" value="1"/>
</dbReference>
<comment type="similarity">
    <text evidence="1 9">Belongs to the class-II aminoacyl-tRNA synthetase family.</text>
</comment>
<keyword evidence="7 9" id="KW-0648">Protein biosynthesis</keyword>
<dbReference type="Gene3D" id="2.40.50.140">
    <property type="entry name" value="Nucleic acid-binding proteins"/>
    <property type="match status" value="1"/>
</dbReference>
<dbReference type="PANTHER" id="PTHR22594">
    <property type="entry name" value="ASPARTYL/LYSYL-TRNA SYNTHETASE"/>
    <property type="match status" value="1"/>
</dbReference>
<dbReference type="GO" id="GO:0005737">
    <property type="term" value="C:cytoplasm"/>
    <property type="evidence" value="ECO:0007669"/>
    <property type="project" value="UniProtKB-SubCell"/>
</dbReference>
<dbReference type="GO" id="GO:0004816">
    <property type="term" value="F:asparagine-tRNA ligase activity"/>
    <property type="evidence" value="ECO:0007669"/>
    <property type="project" value="UniProtKB-UniRule"/>
</dbReference>
<dbReference type="KEGG" id="mcou:NCTC10179_00441"/>
<dbReference type="PROSITE" id="PS50862">
    <property type="entry name" value="AA_TRNA_LIGASE_II"/>
    <property type="match status" value="1"/>
</dbReference>
<keyword evidence="4 9" id="KW-0436">Ligase</keyword>
<dbReference type="AlphaFoldDB" id="A0A449B6N0"/>
<dbReference type="Gene3D" id="3.30.930.10">
    <property type="entry name" value="Bira Bifunctional Protein, Domain 2"/>
    <property type="match status" value="1"/>
</dbReference>
<dbReference type="SUPFAM" id="SSF50249">
    <property type="entry name" value="Nucleic acid-binding proteins"/>
    <property type="match status" value="1"/>
</dbReference>
<sequence>MFSVKKVLQKPNYFHARSYTLKGWVTSNRGNKKVRFISVNDGTTIKSMQVVFKGDQFDFELLDKLKSGSGLVVEGILKETPQAQQPIELEATKLVEYSIAHEDYPIQNQEMKLETLRDLPHVRHRTNLLRAIMLVRSTLAHEVHRYFMQREFYYMNSPIITSNDGEGAGETFVVNDGEKEPFFGKDKKATLGVTGQLHGESAALGMNKIYTFAPTFRAEKSNTKRHLAEFWMIEPEVAFYDLNQDIALADDLLKVVIRNTMFKNKDELQYLNDTLDNSLLDRLNEFVNTPLKIVEYTQAIEDLAKVKDIFENKDIKFGLDLATEHEKYLTEVVYKAPIAVINFPKEFKAFYMKQNEDGKTVASFDLLVPGVGELVGGSQRENDVNKLLQRIKELGIDQDDLKWYLDLRRFGNTGSAGFGIGFERLVMYVTGTENIRDVIPYPRTAGNIRM</sequence>